<dbReference type="PROSITE" id="PS00092">
    <property type="entry name" value="N6_MTASE"/>
    <property type="match status" value="1"/>
</dbReference>
<dbReference type="GO" id="GO:0032259">
    <property type="term" value="P:methylation"/>
    <property type="evidence" value="ECO:0007669"/>
    <property type="project" value="UniProtKB-KW"/>
</dbReference>
<evidence type="ECO:0000313" key="1">
    <source>
        <dbReference type="EMBL" id="RTX73793.1"/>
    </source>
</evidence>
<name>A0AAJ4SIR1_MAMSC</name>
<protein>
    <submittedName>
        <fullName evidence="1">Class I SAM-dependent methyltransferase</fullName>
    </submittedName>
</protein>
<dbReference type="AlphaFoldDB" id="A0AAJ4SIR1"/>
<organism evidence="1 2">
    <name type="scientific">Mammaliicoccus sciuri</name>
    <name type="common">Staphylococcus sciuri</name>
    <dbReference type="NCBI Taxonomy" id="1296"/>
    <lineage>
        <taxon>Bacteria</taxon>
        <taxon>Bacillati</taxon>
        <taxon>Bacillota</taxon>
        <taxon>Bacilli</taxon>
        <taxon>Bacillales</taxon>
        <taxon>Staphylococcaceae</taxon>
        <taxon>Mammaliicoccus</taxon>
    </lineage>
</organism>
<proteinExistence type="predicted"/>
<comment type="caution">
    <text evidence="1">The sequence shown here is derived from an EMBL/GenBank/DDBJ whole genome shotgun (WGS) entry which is preliminary data.</text>
</comment>
<dbReference type="Gene3D" id="3.40.50.150">
    <property type="entry name" value="Vaccinia Virus protein VP39"/>
    <property type="match status" value="1"/>
</dbReference>
<evidence type="ECO:0000313" key="2">
    <source>
        <dbReference type="Proteomes" id="UP000274792"/>
    </source>
</evidence>
<accession>A0AAJ4SIR1</accession>
<gene>
    <name evidence="1" type="ORF">CD117_04180</name>
</gene>
<dbReference type="GO" id="GO:0003676">
    <property type="term" value="F:nucleic acid binding"/>
    <property type="evidence" value="ECO:0007669"/>
    <property type="project" value="InterPro"/>
</dbReference>
<dbReference type="GO" id="GO:0008168">
    <property type="term" value="F:methyltransferase activity"/>
    <property type="evidence" value="ECO:0007669"/>
    <property type="project" value="UniProtKB-KW"/>
</dbReference>
<reference evidence="1 2" key="1">
    <citation type="submission" date="2018-10" db="EMBL/GenBank/DDBJ databases">
        <title>A collection Staphylococci species genome sequencing.</title>
        <authorList>
            <person name="Cole K."/>
        </authorList>
    </citation>
    <scope>NUCLEOTIDE SEQUENCE [LARGE SCALE GENOMIC DNA]</scope>
    <source>
        <strain evidence="2">NCTC 12218</strain>
    </source>
</reference>
<dbReference type="InterPro" id="IPR002052">
    <property type="entry name" value="DNA_methylase_N6_adenine_CS"/>
</dbReference>
<dbReference type="SUPFAM" id="SSF53335">
    <property type="entry name" value="S-adenosyl-L-methionine-dependent methyltransferases"/>
    <property type="match status" value="1"/>
</dbReference>
<dbReference type="EMBL" id="RXWV01000023">
    <property type="protein sequence ID" value="RTX73793.1"/>
    <property type="molecule type" value="Genomic_DNA"/>
</dbReference>
<dbReference type="Proteomes" id="UP000274792">
    <property type="component" value="Unassembled WGS sequence"/>
</dbReference>
<sequence>MEKLTGTSLAGTSITRQRIENDYYATPIESTQALLSNETFCGNIFEPCCGQGHISEVLKKEGYEVFSNDLVNRGYGETFKDFLNAEFITYDNVITNPPYKYAKEFIEKSLEITTGKVAMFCKIQLLEGVQRKELFENTPLKTVHVFTRRQNPLRNGSEFDENGKKWASTMCFAWFVWEHGYEGTPNINWI</sequence>
<dbReference type="InterPro" id="IPR029063">
    <property type="entry name" value="SAM-dependent_MTases_sf"/>
</dbReference>
<keyword evidence="1" id="KW-0489">Methyltransferase</keyword>
<keyword evidence="1" id="KW-0808">Transferase</keyword>
<dbReference type="RefSeq" id="WP_126476830.1">
    <property type="nucleotide sequence ID" value="NZ_RXWV01000023.1"/>
</dbReference>